<dbReference type="SUPFAM" id="SSF56112">
    <property type="entry name" value="Protein kinase-like (PK-like)"/>
    <property type="match status" value="1"/>
</dbReference>
<dbReference type="Gene3D" id="3.90.1200.10">
    <property type="match status" value="1"/>
</dbReference>
<accession>A0A6G4WTN6</accession>
<proteinExistence type="predicted"/>
<evidence type="ECO:0000313" key="3">
    <source>
        <dbReference type="Proteomes" id="UP000477722"/>
    </source>
</evidence>
<feature type="domain" description="Aminoglycoside phosphotransferase" evidence="1">
    <location>
        <begin position="128"/>
        <end position="215"/>
    </location>
</feature>
<evidence type="ECO:0000259" key="1">
    <source>
        <dbReference type="Pfam" id="PF01636"/>
    </source>
</evidence>
<organism evidence="2 3">
    <name type="scientific">Streptomyces boncukensis</name>
    <dbReference type="NCBI Taxonomy" id="2711219"/>
    <lineage>
        <taxon>Bacteria</taxon>
        <taxon>Bacillati</taxon>
        <taxon>Actinomycetota</taxon>
        <taxon>Actinomycetes</taxon>
        <taxon>Kitasatosporales</taxon>
        <taxon>Streptomycetaceae</taxon>
        <taxon>Streptomyces</taxon>
    </lineage>
</organism>
<name>A0A6G4WTN6_9ACTN</name>
<sequence>MNERVPWERLPAVLRDAVEARTGPVSAARNVPEGLNCSLALTAHSRDSGPLFLKGVRTTDAAAVASLRCEQRINPAVRGVGPAIRHSFEAGGWFCLAFAHVEGRHADLSPDTGDQTAVALVLGRMQGLRAPRFPVPQLADRLAPWLLPGEADALRGTALLHTDTNPHNILVRDRDGAACVVDWAMPARGPSWIDPASTAVRLMECGHSPAAARAWLSGFSSWLHAAPRAVESFVNATCRQWSATVGMRAAQPSNDRFRQLLDFPHRPDEAVSSGAC</sequence>
<dbReference type="InterPro" id="IPR011009">
    <property type="entry name" value="Kinase-like_dom_sf"/>
</dbReference>
<keyword evidence="3" id="KW-1185">Reference proteome</keyword>
<dbReference type="RefSeq" id="WP_165298336.1">
    <property type="nucleotide sequence ID" value="NZ_JAAKZZ010000068.1"/>
</dbReference>
<protein>
    <submittedName>
        <fullName evidence="2">Phosphotransferase</fullName>
    </submittedName>
</protein>
<evidence type="ECO:0000313" key="2">
    <source>
        <dbReference type="EMBL" id="NGO68636.1"/>
    </source>
</evidence>
<dbReference type="Proteomes" id="UP000477722">
    <property type="component" value="Unassembled WGS sequence"/>
</dbReference>
<comment type="caution">
    <text evidence="2">The sequence shown here is derived from an EMBL/GenBank/DDBJ whole genome shotgun (WGS) entry which is preliminary data.</text>
</comment>
<dbReference type="InterPro" id="IPR002575">
    <property type="entry name" value="Aminoglycoside_PTrfase"/>
</dbReference>
<gene>
    <name evidence="2" type="ORF">G5C65_09770</name>
</gene>
<dbReference type="GO" id="GO:0016740">
    <property type="term" value="F:transferase activity"/>
    <property type="evidence" value="ECO:0007669"/>
    <property type="project" value="UniProtKB-KW"/>
</dbReference>
<dbReference type="EMBL" id="JAAKZZ010000068">
    <property type="protein sequence ID" value="NGO68636.1"/>
    <property type="molecule type" value="Genomic_DNA"/>
</dbReference>
<dbReference type="Pfam" id="PF01636">
    <property type="entry name" value="APH"/>
    <property type="match status" value="1"/>
</dbReference>
<reference evidence="2 3" key="1">
    <citation type="submission" date="2020-02" db="EMBL/GenBank/DDBJ databases">
        <title>Whole-genome analyses of novel actinobacteria.</title>
        <authorList>
            <person name="Sahin N."/>
            <person name="Tatar D."/>
        </authorList>
    </citation>
    <scope>NUCLEOTIDE SEQUENCE [LARGE SCALE GENOMIC DNA]</scope>
    <source>
        <strain evidence="2 3">SB3404</strain>
    </source>
</reference>
<keyword evidence="2" id="KW-0808">Transferase</keyword>
<dbReference type="AlphaFoldDB" id="A0A6G4WTN6"/>